<dbReference type="Pfam" id="PF02775">
    <property type="entry name" value="TPP_enzyme_C"/>
    <property type="match status" value="1"/>
</dbReference>
<dbReference type="InterPro" id="IPR011766">
    <property type="entry name" value="TPP_enzyme_TPP-bd"/>
</dbReference>
<evidence type="ECO:0000256" key="3">
    <source>
        <dbReference type="RuleBase" id="RU362132"/>
    </source>
</evidence>
<dbReference type="SUPFAM" id="SSF52518">
    <property type="entry name" value="Thiamin diphosphate-binding fold (THDP-binding)"/>
    <property type="match status" value="2"/>
</dbReference>
<gene>
    <name evidence="7" type="ORF">ACH3YB_35315</name>
</gene>
<organism evidence="7 8">
    <name type="scientific">Streptomyces tendae</name>
    <dbReference type="NCBI Taxonomy" id="1932"/>
    <lineage>
        <taxon>Bacteria</taxon>
        <taxon>Bacillati</taxon>
        <taxon>Actinomycetota</taxon>
        <taxon>Actinomycetes</taxon>
        <taxon>Kitasatosporales</taxon>
        <taxon>Streptomycetaceae</taxon>
        <taxon>Streptomyces</taxon>
    </lineage>
</organism>
<dbReference type="Gene3D" id="3.40.50.1220">
    <property type="entry name" value="TPP-binding domain"/>
    <property type="match status" value="1"/>
</dbReference>
<evidence type="ECO:0000313" key="8">
    <source>
        <dbReference type="Proteomes" id="UP001610810"/>
    </source>
</evidence>
<sequence length="571" mass="59890">MSTAVTTGRGEQLSTVAHTVAAGLSGHGVDRVFCVAGESYLPLLDALYDVSQIDVVTCRHEGSAAFMALADAKLTGRAGVCLVSRGPGAANAAVAVHAAAEDASPLVLLVGDVPVPEADREPFQGIDLGRHFGGMAKAVWRLQEPTAAAEFVARAFRVAESGTPGPVVLAVAEDVWRLPGGTEVPCRRTVCGPSIPDPHTTDRIRNLLAAARRPLLLVGSRLEGAQSRAVIREAAERHQLPVVTSNKNQHLLPNRHGAYAGHLHNNTQASQFAAFDRADLVLAVGTRLDNSTTKRRRFPTAAQPLVHVHPDAGRIGLFHQPAVGVAADPLAFMHQLAHWPADDPGGGRSQWMAELHGLEVEKAVWHPVQADDGVVFGGVIAALDELTGGEVTVVVDSGTFTSWTYRHLRFGERGRLLGISSSSMGFAVGASVSAALRNPTTPTVAVVGDGGFLMNGGELITACARRLPVVYLISNNSSYGTIRLHQDKDFPGRTIATDLANPDFAALAESFGALGLTVRTPADVQPALAKALACAGPAVIEVRTSLEFASAYRRTGKGSPAGQGHGGRNGR</sequence>
<evidence type="ECO:0000259" key="6">
    <source>
        <dbReference type="Pfam" id="PF02776"/>
    </source>
</evidence>
<dbReference type="Proteomes" id="UP001610810">
    <property type="component" value="Unassembled WGS sequence"/>
</dbReference>
<dbReference type="CDD" id="cd00568">
    <property type="entry name" value="TPP_enzymes"/>
    <property type="match status" value="1"/>
</dbReference>
<dbReference type="RefSeq" id="WP_201280974.1">
    <property type="nucleotide sequence ID" value="NZ_JAAIFS010000005.1"/>
</dbReference>
<protein>
    <submittedName>
        <fullName evidence="7">Thiamine pyrophosphate-dependent enzyme</fullName>
    </submittedName>
</protein>
<dbReference type="EMBL" id="JBIQWK010000015">
    <property type="protein sequence ID" value="MFI0576900.1"/>
    <property type="molecule type" value="Genomic_DNA"/>
</dbReference>
<dbReference type="PROSITE" id="PS00187">
    <property type="entry name" value="TPP_ENZYMES"/>
    <property type="match status" value="1"/>
</dbReference>
<comment type="similarity">
    <text evidence="1 3">Belongs to the TPP enzyme family.</text>
</comment>
<reference evidence="7 8" key="1">
    <citation type="submission" date="2024-10" db="EMBL/GenBank/DDBJ databases">
        <authorList>
            <person name="Wannawong T."/>
            <person name="Kuncharoen N."/>
            <person name="Mhuantong W."/>
        </authorList>
    </citation>
    <scope>NUCLEOTIDE SEQUENCE [LARGE SCALE GENOMIC DNA]</scope>
    <source>
        <strain evidence="7 8">CALK1-4</strain>
    </source>
</reference>
<feature type="domain" description="Thiamine pyrophosphate enzyme TPP-binding" evidence="5">
    <location>
        <begin position="396"/>
        <end position="542"/>
    </location>
</feature>
<name>A0ABW7S9E6_STRTE</name>
<dbReference type="InterPro" id="IPR029035">
    <property type="entry name" value="DHS-like_NAD/FAD-binding_dom"/>
</dbReference>
<evidence type="ECO:0000259" key="4">
    <source>
        <dbReference type="Pfam" id="PF00205"/>
    </source>
</evidence>
<proteinExistence type="inferred from homology"/>
<dbReference type="PANTHER" id="PTHR18968:SF120">
    <property type="entry name" value="ACETOLACTATE SYNTHASE LARGE SUBUNIT"/>
    <property type="match status" value="1"/>
</dbReference>
<keyword evidence="8" id="KW-1185">Reference proteome</keyword>
<evidence type="ECO:0000259" key="5">
    <source>
        <dbReference type="Pfam" id="PF02775"/>
    </source>
</evidence>
<dbReference type="InterPro" id="IPR012000">
    <property type="entry name" value="Thiamin_PyroP_enz_cen_dom"/>
</dbReference>
<dbReference type="InterPro" id="IPR000399">
    <property type="entry name" value="TPP-bd_CS"/>
</dbReference>
<dbReference type="Gene3D" id="3.40.50.970">
    <property type="match status" value="2"/>
</dbReference>
<dbReference type="Pfam" id="PF00205">
    <property type="entry name" value="TPP_enzyme_M"/>
    <property type="match status" value="1"/>
</dbReference>
<comment type="caution">
    <text evidence="7">The sequence shown here is derived from an EMBL/GenBank/DDBJ whole genome shotgun (WGS) entry which is preliminary data.</text>
</comment>
<dbReference type="CDD" id="cd07035">
    <property type="entry name" value="TPP_PYR_POX_like"/>
    <property type="match status" value="1"/>
</dbReference>
<evidence type="ECO:0000256" key="2">
    <source>
        <dbReference type="ARBA" id="ARBA00023052"/>
    </source>
</evidence>
<dbReference type="InterPro" id="IPR012001">
    <property type="entry name" value="Thiamin_PyroP_enz_TPP-bd_dom"/>
</dbReference>
<feature type="domain" description="Thiamine pyrophosphate enzyme N-terminal TPP-binding" evidence="6">
    <location>
        <begin position="15"/>
        <end position="127"/>
    </location>
</feature>
<dbReference type="InterPro" id="IPR045229">
    <property type="entry name" value="TPP_enz"/>
</dbReference>
<dbReference type="PANTHER" id="PTHR18968">
    <property type="entry name" value="THIAMINE PYROPHOSPHATE ENZYMES"/>
    <property type="match status" value="1"/>
</dbReference>
<evidence type="ECO:0000256" key="1">
    <source>
        <dbReference type="ARBA" id="ARBA00007812"/>
    </source>
</evidence>
<accession>A0ABW7S9E6</accession>
<evidence type="ECO:0000313" key="7">
    <source>
        <dbReference type="EMBL" id="MFI0576900.1"/>
    </source>
</evidence>
<feature type="domain" description="Thiamine pyrophosphate enzyme central" evidence="4">
    <location>
        <begin position="203"/>
        <end position="336"/>
    </location>
</feature>
<dbReference type="Pfam" id="PF02776">
    <property type="entry name" value="TPP_enzyme_N"/>
    <property type="match status" value="1"/>
</dbReference>
<keyword evidence="2 3" id="KW-0786">Thiamine pyrophosphate</keyword>
<dbReference type="SUPFAM" id="SSF52467">
    <property type="entry name" value="DHS-like NAD/FAD-binding domain"/>
    <property type="match status" value="1"/>
</dbReference>
<dbReference type="InterPro" id="IPR029061">
    <property type="entry name" value="THDP-binding"/>
</dbReference>